<reference evidence="1 2" key="1">
    <citation type="submission" date="2013-03" db="EMBL/GenBank/DDBJ databases">
        <title>Salinisphaera hydrothermalis C41B8 Genome Sequencing.</title>
        <authorList>
            <person name="Li C."/>
            <person name="Lai Q."/>
            <person name="Shao Z."/>
        </authorList>
    </citation>
    <scope>NUCLEOTIDE SEQUENCE [LARGE SCALE GENOMIC DNA]</scope>
    <source>
        <strain evidence="1 2">C41B8</strain>
    </source>
</reference>
<dbReference type="PATRIC" id="fig|1304275.5.peg.3365"/>
<dbReference type="InterPro" id="IPR021295">
    <property type="entry name" value="DUF2867"/>
</dbReference>
<dbReference type="OrthoDB" id="7058586at2"/>
<dbReference type="Pfam" id="PF11066">
    <property type="entry name" value="DUF2867"/>
    <property type="match status" value="1"/>
</dbReference>
<accession>A0A084IHF8</accession>
<dbReference type="AlphaFoldDB" id="A0A084IHF8"/>
<sequence length="176" mass="19583">MRKIGHTREVPCPRESLVADWLVDADLADAFAIRIPEHAAAQGILHLARCVLGHPPVWFKGLISLRDILVAGLNIKTSRRLRGDAEADDADHIDFFRVLAVSENEVIIGEDDRHLDFRGSVLIRPVPGRAEAELIATTVVHCHNRLGKAYLMIIAPFHRLVIRSNLARAAARGWTQ</sequence>
<dbReference type="EMBL" id="APNK01000038">
    <property type="protein sequence ID" value="KEZ76142.1"/>
    <property type="molecule type" value="Genomic_DNA"/>
</dbReference>
<evidence type="ECO:0008006" key="3">
    <source>
        <dbReference type="Google" id="ProtNLM"/>
    </source>
</evidence>
<comment type="caution">
    <text evidence="1">The sequence shown here is derived from an EMBL/GenBank/DDBJ whole genome shotgun (WGS) entry which is preliminary data.</text>
</comment>
<organism evidence="1 2">
    <name type="scientific">Salinisphaera hydrothermalis (strain C41B8)</name>
    <dbReference type="NCBI Taxonomy" id="1304275"/>
    <lineage>
        <taxon>Bacteria</taxon>
        <taxon>Pseudomonadati</taxon>
        <taxon>Pseudomonadota</taxon>
        <taxon>Gammaproteobacteria</taxon>
        <taxon>Salinisphaerales</taxon>
        <taxon>Salinisphaeraceae</taxon>
        <taxon>Salinisphaera</taxon>
    </lineage>
</organism>
<name>A0A084IHF8_SALHC</name>
<gene>
    <name evidence="1" type="ORF">C41B8_16439</name>
</gene>
<keyword evidence="2" id="KW-1185">Reference proteome</keyword>
<proteinExistence type="predicted"/>
<evidence type="ECO:0000313" key="2">
    <source>
        <dbReference type="Proteomes" id="UP000028302"/>
    </source>
</evidence>
<dbReference type="Proteomes" id="UP000028302">
    <property type="component" value="Unassembled WGS sequence"/>
</dbReference>
<protein>
    <recommendedName>
        <fullName evidence="3">DUF2867 domain-containing protein</fullName>
    </recommendedName>
</protein>
<evidence type="ECO:0000313" key="1">
    <source>
        <dbReference type="EMBL" id="KEZ76142.1"/>
    </source>
</evidence>
<dbReference type="eggNOG" id="ENOG5032YG3">
    <property type="taxonomic scope" value="Bacteria"/>
</dbReference>